<dbReference type="SUPFAM" id="SSF110849">
    <property type="entry name" value="ParB/Sulfiredoxin"/>
    <property type="match status" value="1"/>
</dbReference>
<sequence>MNQVPVDLLKPHPKNKEYFPEGLPEPLWSELVEDIKENGIINPLVVALDYTVLAGHLRLEAAKHVGLTHVPVVIRDVDPESDEAVALLIKDNLLRRQLNDMQVARLVRMLKEKYGLKRGNNQYSGSGCDKLSQAVGLNKRKLERLDKLNDLIPELQTLVESGKLNVTAAYELAFLSSETQEQLLVALGESITELKQSEAKELRRKIEAEVRAEAERRAAELQRSLEALKAEKRQVEVLWENRERELTRTIADLQSALRESGDRLETERLRRELEETREKLQHERAEARRQIDALKRQLDEMSSKQSEVKEKVVEVVPQKVLNELQKLRKERDAYRERLRELNEREEILRETVEGQAKKLEEDAAFFVSRVRAFLKETSLLAYTAREIYRCRPEIQREYDSAVRSVLKWAEDTLTTMGGSVKAIDVEVV</sequence>
<dbReference type="PANTHER" id="PTHR33375">
    <property type="entry name" value="CHROMOSOME-PARTITIONING PROTEIN PARB-RELATED"/>
    <property type="match status" value="1"/>
</dbReference>
<dbReference type="RefSeq" id="WP_165613226.1">
    <property type="nucleotide sequence ID" value="NZ_FQZM01000021.1"/>
</dbReference>
<dbReference type="Proteomes" id="UP000184529">
    <property type="component" value="Unassembled WGS sequence"/>
</dbReference>
<dbReference type="Gene3D" id="1.10.10.2830">
    <property type="match status" value="1"/>
</dbReference>
<dbReference type="SUPFAM" id="SSF109709">
    <property type="entry name" value="KorB DNA-binding domain-like"/>
    <property type="match status" value="1"/>
</dbReference>
<dbReference type="InterPro" id="IPR003115">
    <property type="entry name" value="ParB_N"/>
</dbReference>
<name>A0A1M6H0W2_9FIRM</name>
<proteinExistence type="predicted"/>
<dbReference type="STRING" id="1121432.SAMN02745219_01879"/>
<feature type="coiled-coil region" evidence="1">
    <location>
        <begin position="211"/>
        <end position="362"/>
    </location>
</feature>
<dbReference type="InterPro" id="IPR050336">
    <property type="entry name" value="Chromosome_partition/occlusion"/>
</dbReference>
<keyword evidence="4" id="KW-1185">Reference proteome</keyword>
<dbReference type="GO" id="GO:0007059">
    <property type="term" value="P:chromosome segregation"/>
    <property type="evidence" value="ECO:0007669"/>
    <property type="project" value="TreeGrafter"/>
</dbReference>
<gene>
    <name evidence="3" type="ORF">SAMN02745219_01879</name>
</gene>
<evidence type="ECO:0000259" key="2">
    <source>
        <dbReference type="SMART" id="SM00470"/>
    </source>
</evidence>
<dbReference type="AlphaFoldDB" id="A0A1M6H0W2"/>
<dbReference type="PANTHER" id="PTHR33375:SF1">
    <property type="entry name" value="CHROMOSOME-PARTITIONING PROTEIN PARB-RELATED"/>
    <property type="match status" value="1"/>
</dbReference>
<evidence type="ECO:0000313" key="3">
    <source>
        <dbReference type="EMBL" id="SHJ15782.1"/>
    </source>
</evidence>
<evidence type="ECO:0000313" key="4">
    <source>
        <dbReference type="Proteomes" id="UP000184529"/>
    </source>
</evidence>
<dbReference type="SMART" id="SM00470">
    <property type="entry name" value="ParB"/>
    <property type="match status" value="1"/>
</dbReference>
<accession>A0A1M6H0W2</accession>
<protein>
    <submittedName>
        <fullName evidence="3">Chromosome partitioning protein, ParB family</fullName>
    </submittedName>
</protein>
<dbReference type="GO" id="GO:0005694">
    <property type="term" value="C:chromosome"/>
    <property type="evidence" value="ECO:0007669"/>
    <property type="project" value="TreeGrafter"/>
</dbReference>
<organism evidence="3 4">
    <name type="scientific">Desulfofundulus thermosubterraneus DSM 16057</name>
    <dbReference type="NCBI Taxonomy" id="1121432"/>
    <lineage>
        <taxon>Bacteria</taxon>
        <taxon>Bacillati</taxon>
        <taxon>Bacillota</taxon>
        <taxon>Clostridia</taxon>
        <taxon>Eubacteriales</taxon>
        <taxon>Peptococcaceae</taxon>
        <taxon>Desulfofundulus</taxon>
    </lineage>
</organism>
<keyword evidence="1" id="KW-0175">Coiled coil</keyword>
<feature type="domain" description="ParB-like N-terminal" evidence="2">
    <location>
        <begin position="2"/>
        <end position="93"/>
    </location>
</feature>
<dbReference type="Pfam" id="PF02195">
    <property type="entry name" value="ParB_N"/>
    <property type="match status" value="1"/>
</dbReference>
<evidence type="ECO:0000256" key="1">
    <source>
        <dbReference type="SAM" id="Coils"/>
    </source>
</evidence>
<dbReference type="InterPro" id="IPR036086">
    <property type="entry name" value="ParB/Sulfiredoxin_sf"/>
</dbReference>
<dbReference type="EMBL" id="FQZM01000021">
    <property type="protein sequence ID" value="SHJ15782.1"/>
    <property type="molecule type" value="Genomic_DNA"/>
</dbReference>
<dbReference type="Gene3D" id="3.90.1530.10">
    <property type="entry name" value="Conserved hypothetical protein from pyrococcus furiosus pfu- 392566-001, ParB domain"/>
    <property type="match status" value="1"/>
</dbReference>
<reference evidence="4" key="1">
    <citation type="submission" date="2016-11" db="EMBL/GenBank/DDBJ databases">
        <authorList>
            <person name="Varghese N."/>
            <person name="Submissions S."/>
        </authorList>
    </citation>
    <scope>NUCLEOTIDE SEQUENCE [LARGE SCALE GENOMIC DNA]</scope>
    <source>
        <strain evidence="4">DSM 16057</strain>
    </source>
</reference>